<dbReference type="InterPro" id="IPR037278">
    <property type="entry name" value="ARFGAP/RecO"/>
</dbReference>
<dbReference type="SUPFAM" id="SSF57863">
    <property type="entry name" value="ArfGap/RecO-like zinc finger"/>
    <property type="match status" value="1"/>
</dbReference>
<organism evidence="2 3">
    <name type="scientific">Liparis tanakae</name>
    <name type="common">Tanaka's snailfish</name>
    <dbReference type="NCBI Taxonomy" id="230148"/>
    <lineage>
        <taxon>Eukaryota</taxon>
        <taxon>Metazoa</taxon>
        <taxon>Chordata</taxon>
        <taxon>Craniata</taxon>
        <taxon>Vertebrata</taxon>
        <taxon>Euteleostomi</taxon>
        <taxon>Actinopterygii</taxon>
        <taxon>Neopterygii</taxon>
        <taxon>Teleostei</taxon>
        <taxon>Neoteleostei</taxon>
        <taxon>Acanthomorphata</taxon>
        <taxon>Eupercaria</taxon>
        <taxon>Perciformes</taxon>
        <taxon>Cottioidei</taxon>
        <taxon>Cottales</taxon>
        <taxon>Liparidae</taxon>
        <taxon>Liparis</taxon>
    </lineage>
</organism>
<evidence type="ECO:0000256" key="1">
    <source>
        <dbReference type="SAM" id="MobiDB-lite"/>
    </source>
</evidence>
<dbReference type="InterPro" id="IPR038508">
    <property type="entry name" value="ArfGAP_dom_sf"/>
</dbReference>
<evidence type="ECO:0000313" key="2">
    <source>
        <dbReference type="EMBL" id="TNN88090.1"/>
    </source>
</evidence>
<feature type="compositionally biased region" description="Polar residues" evidence="1">
    <location>
        <begin position="96"/>
        <end position="107"/>
    </location>
</feature>
<name>A0A4Z2JD47_9TELE</name>
<evidence type="ECO:0000313" key="3">
    <source>
        <dbReference type="Proteomes" id="UP000314294"/>
    </source>
</evidence>
<accession>A0A4Z2JD47</accession>
<proteinExistence type="predicted"/>
<feature type="region of interest" description="Disordered" evidence="1">
    <location>
        <begin position="66"/>
        <end position="122"/>
    </location>
</feature>
<reference evidence="2 3" key="1">
    <citation type="submission" date="2019-03" db="EMBL/GenBank/DDBJ databases">
        <title>First draft genome of Liparis tanakae, snailfish: a comprehensive survey of snailfish specific genes.</title>
        <authorList>
            <person name="Kim W."/>
            <person name="Song I."/>
            <person name="Jeong J.-H."/>
            <person name="Kim D."/>
            <person name="Kim S."/>
            <person name="Ryu S."/>
            <person name="Song J.Y."/>
            <person name="Lee S.K."/>
        </authorList>
    </citation>
    <scope>NUCLEOTIDE SEQUENCE [LARGE SCALE GENOMIC DNA]</scope>
    <source>
        <tissue evidence="2">Muscle</tissue>
    </source>
</reference>
<sequence length="122" mass="13286">MTGKSVKDVDRYQAVLNSLLALEDNKFCADCHSKDWDWVKGRPPGFWIGLDAAGLENETNVSIKAVDQQTHTGTPRAPPPPPNTTTTTSLAERRLTSQYSICSNHQKNSNEGGKSPESEGGE</sequence>
<protein>
    <submittedName>
        <fullName evidence="2">Stromal membrane-associated protein 2</fullName>
    </submittedName>
</protein>
<comment type="caution">
    <text evidence="2">The sequence shown here is derived from an EMBL/GenBank/DDBJ whole genome shotgun (WGS) entry which is preliminary data.</text>
</comment>
<dbReference type="Gene3D" id="1.10.220.150">
    <property type="entry name" value="Arf GTPase activating protein"/>
    <property type="match status" value="1"/>
</dbReference>
<keyword evidence="3" id="KW-1185">Reference proteome</keyword>
<dbReference type="AlphaFoldDB" id="A0A4Z2JD47"/>
<dbReference type="EMBL" id="SRLO01000007">
    <property type="protein sequence ID" value="TNN88090.1"/>
    <property type="molecule type" value="Genomic_DNA"/>
</dbReference>
<dbReference type="OrthoDB" id="10266696at2759"/>
<gene>
    <name evidence="2" type="primary">SMAP2_1</name>
    <name evidence="2" type="ORF">EYF80_001671</name>
</gene>
<dbReference type="Proteomes" id="UP000314294">
    <property type="component" value="Unassembled WGS sequence"/>
</dbReference>